<reference evidence="3" key="1">
    <citation type="submission" date="2017-09" db="EMBL/GenBank/DDBJ databases">
        <authorList>
            <person name="Varghese N."/>
            <person name="Submissions S."/>
        </authorList>
    </citation>
    <scope>NUCLEOTIDE SEQUENCE [LARGE SCALE GENOMIC DNA]</scope>
    <source>
        <strain evidence="3">DSM 29961</strain>
    </source>
</reference>
<proteinExistence type="predicted"/>
<sequence>MQTRIRTYFPVDWGGVDEGTHIIDAAGADEDFDTNNDLDDDDADDAAGSDEMGPATVSGGNA</sequence>
<keyword evidence="3" id="KW-1185">Reference proteome</keyword>
<dbReference type="Proteomes" id="UP000219452">
    <property type="component" value="Unassembled WGS sequence"/>
</dbReference>
<protein>
    <submittedName>
        <fullName evidence="2">Uncharacterized protein</fullName>
    </submittedName>
</protein>
<gene>
    <name evidence="2" type="ORF">SAMN06269250_3248</name>
</gene>
<evidence type="ECO:0000256" key="1">
    <source>
        <dbReference type="SAM" id="MobiDB-lite"/>
    </source>
</evidence>
<name>A0A286G394_9BACT</name>
<evidence type="ECO:0000313" key="3">
    <source>
        <dbReference type="Proteomes" id="UP000219452"/>
    </source>
</evidence>
<dbReference type="RefSeq" id="WP_097126815.1">
    <property type="nucleotide sequence ID" value="NZ_OCNH01000002.1"/>
</dbReference>
<dbReference type="AlphaFoldDB" id="A0A286G394"/>
<organism evidence="2 3">
    <name type="scientific">Spirosoma fluviale</name>
    <dbReference type="NCBI Taxonomy" id="1597977"/>
    <lineage>
        <taxon>Bacteria</taxon>
        <taxon>Pseudomonadati</taxon>
        <taxon>Bacteroidota</taxon>
        <taxon>Cytophagia</taxon>
        <taxon>Cytophagales</taxon>
        <taxon>Cytophagaceae</taxon>
        <taxon>Spirosoma</taxon>
    </lineage>
</organism>
<feature type="compositionally biased region" description="Acidic residues" evidence="1">
    <location>
        <begin position="27"/>
        <end position="48"/>
    </location>
</feature>
<dbReference type="EMBL" id="OCNH01000002">
    <property type="protein sequence ID" value="SOD89958.1"/>
    <property type="molecule type" value="Genomic_DNA"/>
</dbReference>
<evidence type="ECO:0000313" key="2">
    <source>
        <dbReference type="EMBL" id="SOD89958.1"/>
    </source>
</evidence>
<accession>A0A286G394</accession>
<feature type="region of interest" description="Disordered" evidence="1">
    <location>
        <begin position="27"/>
        <end position="62"/>
    </location>
</feature>